<feature type="region of interest" description="Disordered" evidence="1">
    <location>
        <begin position="592"/>
        <end position="640"/>
    </location>
</feature>
<dbReference type="EMBL" id="BDGU01000421">
    <property type="protein sequence ID" value="GAW07270.1"/>
    <property type="molecule type" value="Genomic_DNA"/>
</dbReference>
<feature type="compositionally biased region" description="Polar residues" evidence="1">
    <location>
        <begin position="309"/>
        <end position="326"/>
    </location>
</feature>
<feature type="compositionally biased region" description="Low complexity" evidence="1">
    <location>
        <begin position="890"/>
        <end position="906"/>
    </location>
</feature>
<feature type="compositionally biased region" description="Acidic residues" evidence="1">
    <location>
        <begin position="1281"/>
        <end position="1292"/>
    </location>
</feature>
<name>A0A1Q3EJ96_LENED</name>
<protein>
    <submittedName>
        <fullName evidence="3">Rgp1-domain-containing protein</fullName>
    </submittedName>
</protein>
<dbReference type="InterPro" id="IPR022226">
    <property type="entry name" value="DUF3752"/>
</dbReference>
<feature type="region of interest" description="Disordered" evidence="1">
    <location>
        <begin position="463"/>
        <end position="487"/>
    </location>
</feature>
<feature type="region of interest" description="Disordered" evidence="1">
    <location>
        <begin position="1200"/>
        <end position="1235"/>
    </location>
</feature>
<feature type="region of interest" description="Disordered" evidence="1">
    <location>
        <begin position="1148"/>
        <end position="1179"/>
    </location>
</feature>
<feature type="compositionally biased region" description="Low complexity" evidence="1">
    <location>
        <begin position="245"/>
        <end position="256"/>
    </location>
</feature>
<keyword evidence="4" id="KW-1185">Reference proteome</keyword>
<feature type="compositionally biased region" description="Basic and acidic residues" evidence="1">
    <location>
        <begin position="1363"/>
        <end position="1389"/>
    </location>
</feature>
<dbReference type="PANTHER" id="PTHR12507">
    <property type="entry name" value="REDUCED GROWTH PHENOTYPE 1 RGP1, YEAST -RELATED"/>
    <property type="match status" value="1"/>
</dbReference>
<accession>A0A1Q3EJ96</accession>
<feature type="region of interest" description="Disordered" evidence="1">
    <location>
        <begin position="309"/>
        <end position="369"/>
    </location>
</feature>
<reference evidence="3 4" key="2">
    <citation type="submission" date="2017-02" db="EMBL/GenBank/DDBJ databases">
        <title>A genome survey and senescence transcriptome analysis in Lentinula edodes.</title>
        <authorList>
            <person name="Sakamoto Y."/>
            <person name="Nakade K."/>
            <person name="Sato S."/>
            <person name="Yoshida Y."/>
            <person name="Miyazaki K."/>
            <person name="Natsume S."/>
            <person name="Konno N."/>
        </authorList>
    </citation>
    <scope>NUCLEOTIDE SEQUENCE [LARGE SCALE GENOMIC DNA]</scope>
    <source>
        <strain evidence="3 4">NBRC 111202</strain>
    </source>
</reference>
<organism evidence="3 4">
    <name type="scientific">Lentinula edodes</name>
    <name type="common">Shiitake mushroom</name>
    <name type="synonym">Lentinus edodes</name>
    <dbReference type="NCBI Taxonomy" id="5353"/>
    <lineage>
        <taxon>Eukaryota</taxon>
        <taxon>Fungi</taxon>
        <taxon>Dikarya</taxon>
        <taxon>Basidiomycota</taxon>
        <taxon>Agaricomycotina</taxon>
        <taxon>Agaricomycetes</taxon>
        <taxon>Agaricomycetidae</taxon>
        <taxon>Agaricales</taxon>
        <taxon>Marasmiineae</taxon>
        <taxon>Omphalotaceae</taxon>
        <taxon>Lentinula</taxon>
    </lineage>
</organism>
<evidence type="ECO:0000313" key="3">
    <source>
        <dbReference type="EMBL" id="GAW07270.1"/>
    </source>
</evidence>
<dbReference type="STRING" id="5353.A0A1Q3EJ96"/>
<feature type="region of interest" description="Disordered" evidence="1">
    <location>
        <begin position="45"/>
        <end position="115"/>
    </location>
</feature>
<proteinExistence type="predicted"/>
<feature type="compositionally biased region" description="Low complexity" evidence="1">
    <location>
        <begin position="526"/>
        <end position="545"/>
    </location>
</feature>
<feature type="compositionally biased region" description="Basic and acidic residues" evidence="1">
    <location>
        <begin position="1438"/>
        <end position="1451"/>
    </location>
</feature>
<feature type="compositionally biased region" description="Polar residues" evidence="1">
    <location>
        <begin position="470"/>
        <end position="480"/>
    </location>
</feature>
<evidence type="ECO:0000256" key="1">
    <source>
        <dbReference type="SAM" id="MobiDB-lite"/>
    </source>
</evidence>
<feature type="compositionally biased region" description="Polar residues" evidence="1">
    <location>
        <begin position="1415"/>
        <end position="1430"/>
    </location>
</feature>
<dbReference type="Pfam" id="PF12572">
    <property type="entry name" value="DUF3752"/>
    <property type="match status" value="1"/>
</dbReference>
<feature type="region of interest" description="Disordered" evidence="1">
    <location>
        <begin position="523"/>
        <end position="545"/>
    </location>
</feature>
<dbReference type="Proteomes" id="UP000188533">
    <property type="component" value="Unassembled WGS sequence"/>
</dbReference>
<feature type="compositionally biased region" description="Low complexity" evidence="1">
    <location>
        <begin position="612"/>
        <end position="631"/>
    </location>
</feature>
<reference evidence="3 4" key="1">
    <citation type="submission" date="2016-08" db="EMBL/GenBank/DDBJ databases">
        <authorList>
            <consortium name="Lentinula edodes genome sequencing consortium"/>
            <person name="Sakamoto Y."/>
            <person name="Nakade K."/>
            <person name="Sato S."/>
            <person name="Yoshida Y."/>
            <person name="Miyazaki K."/>
            <person name="Natsume S."/>
            <person name="Konno N."/>
        </authorList>
    </citation>
    <scope>NUCLEOTIDE SEQUENCE [LARGE SCALE GENOMIC DNA]</scope>
    <source>
        <strain evidence="3 4">NBRC 111202</strain>
    </source>
</reference>
<gene>
    <name evidence="3" type="ORF">LENED_009248</name>
</gene>
<feature type="region of interest" description="Disordered" evidence="1">
    <location>
        <begin position="884"/>
        <end position="906"/>
    </location>
</feature>
<evidence type="ECO:0000259" key="2">
    <source>
        <dbReference type="Pfam" id="PF12572"/>
    </source>
</evidence>
<feature type="region of interest" description="Disordered" evidence="1">
    <location>
        <begin position="202"/>
        <end position="256"/>
    </location>
</feature>
<dbReference type="Pfam" id="PF08737">
    <property type="entry name" value="Rgp1"/>
    <property type="match status" value="1"/>
</dbReference>
<feature type="region of interest" description="Disordered" evidence="1">
    <location>
        <begin position="1276"/>
        <end position="1465"/>
    </location>
</feature>
<sequence length="1599" mass="169963">MSFPLISDAAGDPDSPIRAVVTPSQSAYFAGETLSVTITFTNTRTYSPEGEAGPSSRAGAVPRSSRTHKRASHSVSSAPIARPPTSSAGLYRPRTPTTAAVPGSPAPSRQISLGPETGTRIKRRGLIGKRQGTEGKDKTVPDLVEQRRMKMSSKSLSLSLGFCQDETEIATSLNDNEELAKPTSQMQRSLTADAHLFISSPKIPSPLARSETLPLSSKHPHARKQSLMDGTQLPYSPPSIYGSDTSTSPTSLISATSTTSTANTLVSAPASTGPSTPSASTSSFSLALDPISETSPVVPAHPYLSPSVPATASTSGLGPALSSPSISVEAPSPPSASTRQHSYPPFPSSKPTSTRQLHRPPNLGIGKPSSRMFLNLSETNAELILYSYAQLKGTVTLTPIPSNTVPVSSSNRAFPQSPLSPSHSTPHLSPVLPAPLSAAQIEQQKAQTLAALRQALLKGSATAVGGGSMDITSRTHSRTPSISGTASLGGGLGSGSWGSFGGNASAGVVSAYGPLSAKPSLGTINSGSTEGPSSPTSASVRRSHSRASSFSSGLLSIFGSPFGLGGSSGPVSAPPVTRLSNLAASASVPNVANSYGEQPQQQVPLPARNRTASASVVPSVSSGWPSVASPANQQAPVSAGLDQPASFTSFSALSSPGLGPGSGSRLGLGLGWSLGLGQSTEEVDPELPLPTFEAQSTMLAVDMRLEPGESKSYQYSILLPANLPPTFRGRTLRFAYELVVGICRAGPSNNFVPSEKGSGPGGSVSKVMKVPIRVYTNVVVGRPPTPYDLLWPVNKRRSTLVLGHRRGGRLSSSAKEFSDKEDPYVGKVAEIEPSSLVKSPQNKLPTLISASDSYASLSGSTQASGSLNELKEYARRLVAELPEPSQPGFEVQSPPEPSDVSVSSTERPLSTLFEEDAGEEIRKTNGHGNGHTESPVHVLAFKEKERIAKMRQREESDDPIPVGGCGEAVEILTRNPKKVSYDVNKDGVKVAVLTFIKSAFRLGETIHGVVELNERQSRARVVQLSAHLETHESLPYPISTTPNTAAAIRQLKRVHVEHHSSFVLSTLRTTFALDIPSDASPAFQIKVGDQPVHTDTMTHPKTKFDGGLEWKVRLCLLVAVAKENSDSGTEGVRFKSLVRDGPRGEWGSAWKAPIGAAPSEKPMSASSSTGQLSPRQQQPGVVKSWTSFITASFLGAAEGGYHDGDELSDYSSDPNDDEVGYEGNHTSYDGIKPDRAGGVGTGVNFGGGREVSWQEVKLETVECPTLPPHLQHLYQRAEEPNNPDEDESEDDFTPALPPDMIPSTSSKPAASPVSSSATSKPYSRPSLAVSYNLDSDDDDDDIGPRPLPSNAVLPTVDPVAEFIAKEERRKERIREEEEEKKKGPKREEWMLVPPSKGDLLANLDPSKLTRPRQFARTTPASASNSKSSGVGNLWTETPAERQQRLADEVMGKKRPATRVAAEEESLESKRRRLAEEDVRKGVQEHTRKMRGAALIESHIEKESDERRAKGEKFGAEDEKDLGIWDHGRDMAVSGRIMDDSKRNKMIRDAKSLGRKIEILSVHNGQVIDIVHCSPALTFLDHQNDLRMLPNGCLSLVPPQ</sequence>
<feature type="compositionally biased region" description="Polar residues" evidence="1">
    <location>
        <begin position="1164"/>
        <end position="1179"/>
    </location>
</feature>
<dbReference type="InterPro" id="IPR014848">
    <property type="entry name" value="Rgp1"/>
</dbReference>
<feature type="compositionally biased region" description="Low complexity" evidence="1">
    <location>
        <begin position="1302"/>
        <end position="1323"/>
    </location>
</feature>
<feature type="domain" description="DUF3752" evidence="2">
    <location>
        <begin position="1393"/>
        <end position="1555"/>
    </location>
</feature>
<evidence type="ECO:0000313" key="4">
    <source>
        <dbReference type="Proteomes" id="UP000188533"/>
    </source>
</evidence>
<comment type="caution">
    <text evidence="3">The sequence shown here is derived from an EMBL/GenBank/DDBJ whole genome shotgun (WGS) entry which is preliminary data.</text>
</comment>